<reference evidence="1" key="1">
    <citation type="submission" date="2014-12" db="EMBL/GenBank/DDBJ databases">
        <title>Insight into the proteome of Arion vulgaris.</title>
        <authorList>
            <person name="Aradska J."/>
            <person name="Bulat T."/>
            <person name="Smidak R."/>
            <person name="Sarate P."/>
            <person name="Gangsoo J."/>
            <person name="Sialana F."/>
            <person name="Bilban M."/>
            <person name="Lubec G."/>
        </authorList>
    </citation>
    <scope>NUCLEOTIDE SEQUENCE</scope>
    <source>
        <tissue evidence="1">Skin</tissue>
    </source>
</reference>
<name>A0A0B6YAP8_9EUPU</name>
<sequence>YNKEAMIVVTKQNLQAPYFVKNLPNSIDAVLGMNVRLDCIMRDGIELIKWSKSQSPPKNLQKDVKDLADEGFHGELIPLEAKS</sequence>
<gene>
    <name evidence="1" type="primary">ORF18340</name>
</gene>
<dbReference type="EMBL" id="HACG01006016">
    <property type="protein sequence ID" value="CEK52881.1"/>
    <property type="molecule type" value="Transcribed_RNA"/>
</dbReference>
<protein>
    <submittedName>
        <fullName evidence="1">Uncharacterized protein</fullName>
    </submittedName>
</protein>
<accession>A0A0B6YAP8</accession>
<evidence type="ECO:0000313" key="1">
    <source>
        <dbReference type="EMBL" id="CEK52881.1"/>
    </source>
</evidence>
<organism evidence="1">
    <name type="scientific">Arion vulgaris</name>
    <dbReference type="NCBI Taxonomy" id="1028688"/>
    <lineage>
        <taxon>Eukaryota</taxon>
        <taxon>Metazoa</taxon>
        <taxon>Spiralia</taxon>
        <taxon>Lophotrochozoa</taxon>
        <taxon>Mollusca</taxon>
        <taxon>Gastropoda</taxon>
        <taxon>Heterobranchia</taxon>
        <taxon>Euthyneura</taxon>
        <taxon>Panpulmonata</taxon>
        <taxon>Eupulmonata</taxon>
        <taxon>Stylommatophora</taxon>
        <taxon>Helicina</taxon>
        <taxon>Arionoidea</taxon>
        <taxon>Arionidae</taxon>
        <taxon>Arion</taxon>
    </lineage>
</organism>
<proteinExistence type="predicted"/>
<feature type="non-terminal residue" evidence="1">
    <location>
        <position position="83"/>
    </location>
</feature>
<feature type="non-terminal residue" evidence="1">
    <location>
        <position position="1"/>
    </location>
</feature>
<dbReference type="AlphaFoldDB" id="A0A0B6YAP8"/>